<dbReference type="STRING" id="3818.A0A444Z1P2"/>
<dbReference type="InterPro" id="IPR002885">
    <property type="entry name" value="PPR_rpt"/>
</dbReference>
<evidence type="ECO:0000313" key="4">
    <source>
        <dbReference type="Proteomes" id="UP000289738"/>
    </source>
</evidence>
<dbReference type="Proteomes" id="UP000289738">
    <property type="component" value="Chromosome B05"/>
</dbReference>
<dbReference type="EMBL" id="SDMP01000015">
    <property type="protein sequence ID" value="RYR08107.1"/>
    <property type="molecule type" value="Genomic_DNA"/>
</dbReference>
<dbReference type="Pfam" id="PF13041">
    <property type="entry name" value="PPR_2"/>
    <property type="match status" value="3"/>
</dbReference>
<dbReference type="PANTHER" id="PTHR45613:SF9">
    <property type="entry name" value="MITOCHONDRIAL GROUP I INTRON SPLICING FACTOR CCM1"/>
    <property type="match status" value="1"/>
</dbReference>
<feature type="repeat" description="PPR" evidence="2">
    <location>
        <begin position="499"/>
        <end position="533"/>
    </location>
</feature>
<evidence type="ECO:0000256" key="1">
    <source>
        <dbReference type="ARBA" id="ARBA00022737"/>
    </source>
</evidence>
<feature type="repeat" description="PPR" evidence="2">
    <location>
        <begin position="394"/>
        <end position="428"/>
    </location>
</feature>
<organism evidence="3 4">
    <name type="scientific">Arachis hypogaea</name>
    <name type="common">Peanut</name>
    <dbReference type="NCBI Taxonomy" id="3818"/>
    <lineage>
        <taxon>Eukaryota</taxon>
        <taxon>Viridiplantae</taxon>
        <taxon>Streptophyta</taxon>
        <taxon>Embryophyta</taxon>
        <taxon>Tracheophyta</taxon>
        <taxon>Spermatophyta</taxon>
        <taxon>Magnoliopsida</taxon>
        <taxon>eudicotyledons</taxon>
        <taxon>Gunneridae</taxon>
        <taxon>Pentapetalae</taxon>
        <taxon>rosids</taxon>
        <taxon>fabids</taxon>
        <taxon>Fabales</taxon>
        <taxon>Fabaceae</taxon>
        <taxon>Papilionoideae</taxon>
        <taxon>50 kb inversion clade</taxon>
        <taxon>dalbergioids sensu lato</taxon>
        <taxon>Dalbergieae</taxon>
        <taxon>Pterocarpus clade</taxon>
        <taxon>Arachis</taxon>
    </lineage>
</organism>
<accession>A0A444Z1P2</accession>
<evidence type="ECO:0000313" key="3">
    <source>
        <dbReference type="EMBL" id="RYR08107.1"/>
    </source>
</evidence>
<dbReference type="NCBIfam" id="TIGR00756">
    <property type="entry name" value="PPR"/>
    <property type="match status" value="6"/>
</dbReference>
<protein>
    <recommendedName>
        <fullName evidence="5">Pentatricopeptide repeat-containing protein</fullName>
    </recommendedName>
</protein>
<feature type="repeat" description="PPR" evidence="2">
    <location>
        <begin position="429"/>
        <end position="463"/>
    </location>
</feature>
<dbReference type="SUPFAM" id="SSF48452">
    <property type="entry name" value="TPR-like"/>
    <property type="match status" value="1"/>
</dbReference>
<feature type="repeat" description="PPR" evidence="2">
    <location>
        <begin position="286"/>
        <end position="320"/>
    </location>
</feature>
<gene>
    <name evidence="3" type="ORF">Ahy_B05g075660</name>
</gene>
<comment type="caution">
    <text evidence="3">The sequence shown here is derived from an EMBL/GenBank/DDBJ whole genome shotgun (WGS) entry which is preliminary data.</text>
</comment>
<evidence type="ECO:0000256" key="2">
    <source>
        <dbReference type="PROSITE-ProRule" id="PRU00708"/>
    </source>
</evidence>
<feature type="repeat" description="PPR" evidence="2">
    <location>
        <begin position="359"/>
        <end position="393"/>
    </location>
</feature>
<dbReference type="PROSITE" id="PS51375">
    <property type="entry name" value="PPR"/>
    <property type="match status" value="7"/>
</dbReference>
<feature type="repeat" description="PPR" evidence="2">
    <location>
        <begin position="321"/>
        <end position="355"/>
    </location>
</feature>
<keyword evidence="1" id="KW-0677">Repeat</keyword>
<dbReference type="Gene3D" id="1.25.40.10">
    <property type="entry name" value="Tetratricopeptide repeat domain"/>
    <property type="match status" value="3"/>
</dbReference>
<dbReference type="Pfam" id="PF01535">
    <property type="entry name" value="PPR"/>
    <property type="match status" value="2"/>
</dbReference>
<dbReference type="PANTHER" id="PTHR45613">
    <property type="entry name" value="PENTATRICOPEPTIDE REPEAT-CONTAINING PROTEIN"/>
    <property type="match status" value="1"/>
</dbReference>
<keyword evidence="4" id="KW-1185">Reference proteome</keyword>
<reference evidence="3 4" key="1">
    <citation type="submission" date="2019-01" db="EMBL/GenBank/DDBJ databases">
        <title>Sequencing of cultivated peanut Arachis hypogaea provides insights into genome evolution and oil improvement.</title>
        <authorList>
            <person name="Chen X."/>
        </authorList>
    </citation>
    <scope>NUCLEOTIDE SEQUENCE [LARGE SCALE GENOMIC DNA]</scope>
    <source>
        <strain evidence="4">cv. Fuhuasheng</strain>
        <tissue evidence="3">Leaves</tissue>
    </source>
</reference>
<dbReference type="AlphaFoldDB" id="A0A444Z1P2"/>
<dbReference type="InterPro" id="IPR011990">
    <property type="entry name" value="TPR-like_helical_dom_sf"/>
</dbReference>
<name>A0A444Z1P2_ARAHY</name>
<proteinExistence type="predicted"/>
<evidence type="ECO:0008006" key="5">
    <source>
        <dbReference type="Google" id="ProtNLM"/>
    </source>
</evidence>
<sequence>MPSISRSKTMVGMFHRYLNYLKSPSFSPLTLQAPRQTETTLQLPVFSSFQHSPCHISRSHASCVYLIQSSSLHIHSFGKHVVPMRNYCSKTVSVIQNSSFSVNVEEVNGLESYVDKVYNSVMDSSLGFNNLENALDQLGVPLSTPLVTGVLYRLRYDEKIAFRFFTWAGCQQNYSHEPCAYNDMMDILSCTKYKTKQFRIVCDMLEYMKRHNKNTVPVEVLLTILRRYTEKYLTRVQKFAKKKRIRVKTQPEINAFNLLLDALCKCCLVEDAEGLYKKVRKRIKANADTHNILVFGWCRVRNPTRAMKFLEEMIELGHKPDNFTYNTALDTFFKAGMITEALNLFEFMRTKDSTISSPTAKTYAIVIVALVQNDRMEECFELTGHMISNGCLPDVSTYKDIIEGMCLNGKIDEAYKFLDEMGNKGYPPDIVTYNCFLKVLCDNKKSEEALKLYGRMIEFGCLPSVQTYNMLISMFFDMDDPDGAFETWHEMEERGCRPDTHTYCVMVEGLFRCNRIDDAFILLEEVINKGIKLPYRKFDSFLMQLSTIGDLHAIHRLSDHMRKFYNHAMARRYALSQKRKSMSLRGKRVVGPLLDKWRVQCLTRIFPKRIAPVILNLFPFQIHDLNLSLALISHFALHSEEVASNFWDSFGVYFHFLPVSAPVTSAPSTSAWSDLQKVLALTLHSWHFFIISTFSVLNRVHHASVSKKIHSEKKKARAFHEMQAKVEKEMDSVDEEDCYAEILKNAIIIIELEFRLISPKDDWCESFIISWFTHGSLVNKAQSCKNAHLCQAGVAKMLSWKRNKKYQLREDTECSRSMLLLEECLAKEREDGGKWKIEWFGRRGEEGEASEGWKFWRKLMLGLLDEKEAKLSHYKRCQEAYIHLLALVIEASNAEEMDEEHFCTYSELQRRNRFDLLTYYSRLFVAADSLTRIIPCLTYEKLEIRDY</sequence>
<feature type="repeat" description="PPR" evidence="2">
    <location>
        <begin position="464"/>
        <end position="498"/>
    </location>
</feature>